<dbReference type="SUPFAM" id="SSF53335">
    <property type="entry name" value="S-adenosyl-L-methionine-dependent methyltransferases"/>
    <property type="match status" value="1"/>
</dbReference>
<proteinExistence type="predicted"/>
<dbReference type="PANTHER" id="PTHR14614:SF130">
    <property type="entry name" value="PROTEIN-LYSINE N-METHYLTRANSFERASE EEF2KMT"/>
    <property type="match status" value="1"/>
</dbReference>
<evidence type="ECO:0008006" key="3">
    <source>
        <dbReference type="Google" id="ProtNLM"/>
    </source>
</evidence>
<organism evidence="1 2">
    <name type="scientific">Cyclotella cryptica</name>
    <dbReference type="NCBI Taxonomy" id="29204"/>
    <lineage>
        <taxon>Eukaryota</taxon>
        <taxon>Sar</taxon>
        <taxon>Stramenopiles</taxon>
        <taxon>Ochrophyta</taxon>
        <taxon>Bacillariophyta</taxon>
        <taxon>Coscinodiscophyceae</taxon>
        <taxon>Thalassiosirophycidae</taxon>
        <taxon>Stephanodiscales</taxon>
        <taxon>Stephanodiscaceae</taxon>
        <taxon>Cyclotella</taxon>
    </lineage>
</organism>
<gene>
    <name evidence="1" type="ORF">HJC23_010276</name>
</gene>
<dbReference type="InterPro" id="IPR029063">
    <property type="entry name" value="SAM-dependent_MTases_sf"/>
</dbReference>
<name>A0ABD3QP13_9STRA</name>
<dbReference type="Proteomes" id="UP001516023">
    <property type="component" value="Unassembled WGS sequence"/>
</dbReference>
<dbReference type="Gene3D" id="3.40.50.150">
    <property type="entry name" value="Vaccinia Virus protein VP39"/>
    <property type="match status" value="1"/>
</dbReference>
<evidence type="ECO:0000313" key="1">
    <source>
        <dbReference type="EMBL" id="KAL3801932.1"/>
    </source>
</evidence>
<protein>
    <recommendedName>
        <fullName evidence="3">Calmodulin-lysine N-methyltransferase</fullName>
    </recommendedName>
</protein>
<dbReference type="PANTHER" id="PTHR14614">
    <property type="entry name" value="HEPATOCELLULAR CARCINOMA-ASSOCIATED ANTIGEN"/>
    <property type="match status" value="1"/>
</dbReference>
<dbReference type="InterPro" id="IPR019410">
    <property type="entry name" value="Methyltransf_16"/>
</dbReference>
<dbReference type="AlphaFoldDB" id="A0ABD3QP13"/>
<comment type="caution">
    <text evidence="1">The sequence shown here is derived from an EMBL/GenBank/DDBJ whole genome shotgun (WGS) entry which is preliminary data.</text>
</comment>
<sequence>MVEVAILAVRGPNKLYSAVRSQHNKGNKVLKSDIRLAFTSSRGNPKRSTYQFIPSMSKSTSATNQYPRPLHPGGFSLPPLVEDSLPIVTTCTDNNGNEATMQTDIILIRPPGMEELWEWYAYTKHQSEGDPSWGRVWPTALSLARFIQRSFHCSDSVCSKDVHLVNQAVAALKTSSHVVELGCGLGVAGLAMSSAVTSMNRSSTVACKRTVTFLDREPYALHCAMSSAAINNLTTAPIDTESGDNTDPNNTTLITVRAAMDDWNVPHENRNNDNKSQVKNIGYRDLCLPADGYDNRDTTILASDILYEPSSMKTLAIKIQRLVSPENGGYALITDPQQERTTGCRDSFVSSVKELGGDVAIVPLPAPQSKMGVSGTVSSSDIDIDGSLANTVLIAVHFPASEK</sequence>
<reference evidence="1 2" key="1">
    <citation type="journal article" date="2020" name="G3 (Bethesda)">
        <title>Improved Reference Genome for Cyclotella cryptica CCMP332, a Model for Cell Wall Morphogenesis, Salinity Adaptation, and Lipid Production in Diatoms (Bacillariophyta).</title>
        <authorList>
            <person name="Roberts W.R."/>
            <person name="Downey K.M."/>
            <person name="Ruck E.C."/>
            <person name="Traller J.C."/>
            <person name="Alverson A.J."/>
        </authorList>
    </citation>
    <scope>NUCLEOTIDE SEQUENCE [LARGE SCALE GENOMIC DNA]</scope>
    <source>
        <strain evidence="1 2">CCMP332</strain>
    </source>
</reference>
<keyword evidence="2" id="KW-1185">Reference proteome</keyword>
<evidence type="ECO:0000313" key="2">
    <source>
        <dbReference type="Proteomes" id="UP001516023"/>
    </source>
</evidence>
<accession>A0ABD3QP13</accession>
<dbReference type="EMBL" id="JABMIG020000023">
    <property type="protein sequence ID" value="KAL3801932.1"/>
    <property type="molecule type" value="Genomic_DNA"/>
</dbReference>